<accession>A0A919Q2M0</accession>
<evidence type="ECO:0000256" key="1">
    <source>
        <dbReference type="ARBA" id="ARBA00005336"/>
    </source>
</evidence>
<keyword evidence="3" id="KW-0326">Glycosidase</keyword>
<evidence type="ECO:0000256" key="3">
    <source>
        <dbReference type="ARBA" id="ARBA00023295"/>
    </source>
</evidence>
<dbReference type="InterPro" id="IPR017853">
    <property type="entry name" value="GH"/>
</dbReference>
<sequence length="479" mass="50266">MTALATLMPGFEGTELPDWVERRLREGMGGVCLFATNVQSPEQLRSLTDRIYAANPDAIVSIDEEGGDVSRLYQREGSPFPGNALLGRIDDVSLTRAVGEQVGRELREAGVNLTLAPDVDVNSNPGNPVIGVRSFGATPELASRHGVAWTQGVQSVGVAANAKHFPGHGDTAQDSHVSLPTVDVDVETLRRRELAPFAAAIHGGVQTIMSSHIRVPALDQDDPATFSRTILTDVLRGEMGFDGVIVSDALDMVGASGEIGIPAAAARALAAGCDLLCIGTANTDDQMSDIVTRIDDAIAAGDLARERVEDAAARNRALARSLREVPSPAPLDASGRGRIVGLDTARIRQAFEISDGARATLDLHRSAGAPIHWVRLEPAANIAVGPSPWGPFAAGATADATVGPDDAFDAASVPDHATVVVVGKDNHRHAWARAVIDALRDRGAIVVDMGWPDPDDGYADIATYGASRLVGQALLEELA</sequence>
<dbReference type="AlphaFoldDB" id="A0A919Q2M0"/>
<dbReference type="GO" id="GO:0005975">
    <property type="term" value="P:carbohydrate metabolic process"/>
    <property type="evidence" value="ECO:0007669"/>
    <property type="project" value="InterPro"/>
</dbReference>
<dbReference type="PANTHER" id="PTHR30480:SF16">
    <property type="entry name" value="GLYCOSIDE HYDROLASE FAMILY 3 DOMAIN PROTEIN"/>
    <property type="match status" value="1"/>
</dbReference>
<proteinExistence type="inferred from homology"/>
<dbReference type="RefSeq" id="WP_203655305.1">
    <property type="nucleotide sequence ID" value="NZ_BONR01000003.1"/>
</dbReference>
<feature type="domain" description="Glycoside hydrolase family 3 N-terminal" evidence="4">
    <location>
        <begin position="26"/>
        <end position="314"/>
    </location>
</feature>
<dbReference type="Proteomes" id="UP000652354">
    <property type="component" value="Unassembled WGS sequence"/>
</dbReference>
<comment type="similarity">
    <text evidence="1">Belongs to the glycosyl hydrolase 3 family.</text>
</comment>
<evidence type="ECO:0000259" key="4">
    <source>
        <dbReference type="Pfam" id="PF00933"/>
    </source>
</evidence>
<dbReference type="Gene3D" id="3.20.20.300">
    <property type="entry name" value="Glycoside hydrolase, family 3, N-terminal domain"/>
    <property type="match status" value="1"/>
</dbReference>
<dbReference type="PANTHER" id="PTHR30480">
    <property type="entry name" value="BETA-HEXOSAMINIDASE-RELATED"/>
    <property type="match status" value="1"/>
</dbReference>
<evidence type="ECO:0000256" key="2">
    <source>
        <dbReference type="ARBA" id="ARBA00022801"/>
    </source>
</evidence>
<dbReference type="GO" id="GO:0004553">
    <property type="term" value="F:hydrolase activity, hydrolyzing O-glycosyl compounds"/>
    <property type="evidence" value="ECO:0007669"/>
    <property type="project" value="InterPro"/>
</dbReference>
<dbReference type="PROSITE" id="PS00775">
    <property type="entry name" value="GLYCOSYL_HYDROL_F3"/>
    <property type="match status" value="1"/>
</dbReference>
<evidence type="ECO:0000313" key="5">
    <source>
        <dbReference type="EMBL" id="GIG54721.1"/>
    </source>
</evidence>
<name>A0A919Q2M0_9MICO</name>
<dbReference type="InterPro" id="IPR050226">
    <property type="entry name" value="NagZ_Beta-hexosaminidase"/>
</dbReference>
<comment type="caution">
    <text evidence="5">The sequence shown here is derived from an EMBL/GenBank/DDBJ whole genome shotgun (WGS) entry which is preliminary data.</text>
</comment>
<dbReference type="SUPFAM" id="SSF51445">
    <property type="entry name" value="(Trans)glycosidases"/>
    <property type="match status" value="1"/>
</dbReference>
<dbReference type="InterPro" id="IPR019800">
    <property type="entry name" value="Glyco_hydro_3_AS"/>
</dbReference>
<dbReference type="GO" id="GO:0009254">
    <property type="term" value="P:peptidoglycan turnover"/>
    <property type="evidence" value="ECO:0007669"/>
    <property type="project" value="TreeGrafter"/>
</dbReference>
<reference evidence="5" key="1">
    <citation type="submission" date="2021-01" db="EMBL/GenBank/DDBJ databases">
        <title>Whole genome shotgun sequence of Demequina activiva NBRC 110675.</title>
        <authorList>
            <person name="Komaki H."/>
            <person name="Tamura T."/>
        </authorList>
    </citation>
    <scope>NUCLEOTIDE SEQUENCE</scope>
    <source>
        <strain evidence="5">NBRC 110675</strain>
    </source>
</reference>
<dbReference type="EMBL" id="BONR01000003">
    <property type="protein sequence ID" value="GIG54721.1"/>
    <property type="molecule type" value="Genomic_DNA"/>
</dbReference>
<dbReference type="Pfam" id="PF00933">
    <property type="entry name" value="Glyco_hydro_3"/>
    <property type="match status" value="1"/>
</dbReference>
<dbReference type="InterPro" id="IPR036962">
    <property type="entry name" value="Glyco_hydro_3_N_sf"/>
</dbReference>
<keyword evidence="2 5" id="KW-0378">Hydrolase</keyword>
<evidence type="ECO:0000313" key="6">
    <source>
        <dbReference type="Proteomes" id="UP000652354"/>
    </source>
</evidence>
<organism evidence="5 6">
    <name type="scientific">Demequina activiva</name>
    <dbReference type="NCBI Taxonomy" id="1582364"/>
    <lineage>
        <taxon>Bacteria</taxon>
        <taxon>Bacillati</taxon>
        <taxon>Actinomycetota</taxon>
        <taxon>Actinomycetes</taxon>
        <taxon>Micrococcales</taxon>
        <taxon>Demequinaceae</taxon>
        <taxon>Demequina</taxon>
    </lineage>
</organism>
<dbReference type="InterPro" id="IPR001764">
    <property type="entry name" value="Glyco_hydro_3_N"/>
</dbReference>
<gene>
    <name evidence="5" type="ORF">Dac01nite_14730</name>
</gene>
<protein>
    <submittedName>
        <fullName evidence="5">Sugar hydrolase</fullName>
    </submittedName>
</protein>
<keyword evidence="6" id="KW-1185">Reference proteome</keyword>